<proteinExistence type="predicted"/>
<comment type="caution">
    <text evidence="1">The sequence shown here is derived from an EMBL/GenBank/DDBJ whole genome shotgun (WGS) entry which is preliminary data.</text>
</comment>
<dbReference type="SUPFAM" id="SSF50891">
    <property type="entry name" value="Cyclophilin-like"/>
    <property type="match status" value="1"/>
</dbReference>
<evidence type="ECO:0000313" key="1">
    <source>
        <dbReference type="EMBL" id="KAK7338455.1"/>
    </source>
</evidence>
<dbReference type="InterPro" id="IPR029000">
    <property type="entry name" value="Cyclophilin-like_dom_sf"/>
</dbReference>
<organism evidence="1 2">
    <name type="scientific">Canavalia gladiata</name>
    <name type="common">Sword bean</name>
    <name type="synonym">Dolichos gladiatus</name>
    <dbReference type="NCBI Taxonomy" id="3824"/>
    <lineage>
        <taxon>Eukaryota</taxon>
        <taxon>Viridiplantae</taxon>
        <taxon>Streptophyta</taxon>
        <taxon>Embryophyta</taxon>
        <taxon>Tracheophyta</taxon>
        <taxon>Spermatophyta</taxon>
        <taxon>Magnoliopsida</taxon>
        <taxon>eudicotyledons</taxon>
        <taxon>Gunneridae</taxon>
        <taxon>Pentapetalae</taxon>
        <taxon>rosids</taxon>
        <taxon>fabids</taxon>
        <taxon>Fabales</taxon>
        <taxon>Fabaceae</taxon>
        <taxon>Papilionoideae</taxon>
        <taxon>50 kb inversion clade</taxon>
        <taxon>NPAAA clade</taxon>
        <taxon>indigoferoid/millettioid clade</taxon>
        <taxon>Phaseoleae</taxon>
        <taxon>Canavalia</taxon>
    </lineage>
</organism>
<evidence type="ECO:0000313" key="2">
    <source>
        <dbReference type="Proteomes" id="UP001367508"/>
    </source>
</evidence>
<accession>A0AAN9LLS2</accession>
<protein>
    <submittedName>
        <fullName evidence="1">Uncharacterized protein</fullName>
    </submittedName>
</protein>
<reference evidence="1 2" key="1">
    <citation type="submission" date="2024-01" db="EMBL/GenBank/DDBJ databases">
        <title>The genomes of 5 underutilized Papilionoideae crops provide insights into root nodulation and disease resistanc.</title>
        <authorList>
            <person name="Jiang F."/>
        </authorList>
    </citation>
    <scope>NUCLEOTIDE SEQUENCE [LARGE SCALE GENOMIC DNA]</scope>
    <source>
        <strain evidence="1">LVBAO_FW01</strain>
        <tissue evidence="1">Leaves</tissue>
    </source>
</reference>
<keyword evidence="2" id="KW-1185">Reference proteome</keyword>
<sequence length="170" mass="19183">MVVGHLKDSIEVVVLNAERANIYMGDLVHHSGRAFESRYVGILHDENSEIIHSHASIVSIVNSEPSSNGSDSLYHKEDQLINWWRLGKDELHCLIIRKLQQRQRWTITHFRVTDSVYALIRKGFTTGSRNHLGAFNMGKYGAYACLLPKLSRSLGSDLAASFFSKIAIKC</sequence>
<name>A0AAN9LLS2_CANGL</name>
<gene>
    <name evidence="1" type="ORF">VNO77_19065</name>
</gene>
<dbReference type="EMBL" id="JAYMYQ010000004">
    <property type="protein sequence ID" value="KAK7338455.1"/>
    <property type="molecule type" value="Genomic_DNA"/>
</dbReference>
<dbReference type="Proteomes" id="UP001367508">
    <property type="component" value="Unassembled WGS sequence"/>
</dbReference>
<dbReference type="AlphaFoldDB" id="A0AAN9LLS2"/>